<evidence type="ECO:0000313" key="3">
    <source>
        <dbReference type="Proteomes" id="UP000549394"/>
    </source>
</evidence>
<proteinExistence type="predicted"/>
<evidence type="ECO:0000256" key="1">
    <source>
        <dbReference type="SAM" id="Phobius"/>
    </source>
</evidence>
<evidence type="ECO:0000313" key="2">
    <source>
        <dbReference type="EMBL" id="CAD5120848.1"/>
    </source>
</evidence>
<dbReference type="AlphaFoldDB" id="A0A7I8VWW6"/>
<organism evidence="2 3">
    <name type="scientific">Dimorphilus gyrociliatus</name>
    <dbReference type="NCBI Taxonomy" id="2664684"/>
    <lineage>
        <taxon>Eukaryota</taxon>
        <taxon>Metazoa</taxon>
        <taxon>Spiralia</taxon>
        <taxon>Lophotrochozoa</taxon>
        <taxon>Annelida</taxon>
        <taxon>Polychaeta</taxon>
        <taxon>Polychaeta incertae sedis</taxon>
        <taxon>Dinophilidae</taxon>
        <taxon>Dimorphilus</taxon>
    </lineage>
</organism>
<keyword evidence="1" id="KW-0812">Transmembrane</keyword>
<keyword evidence="1" id="KW-0472">Membrane</keyword>
<sequence length="154" mass="18248">MQHDWSMKMELGDRYYDWNTFDNLRKELESTERMSFFLFCKITRHMKQSDKLIDKALFDIDRCQKGHEQDRIFHFVRKVVDAFNYLGHELHTRLSLTIGVRTTFVSSQNPAIDHQLSRETAEKQYFSPSTLAFNYISSLSLSIIAFFSSQNMSL</sequence>
<keyword evidence="3" id="KW-1185">Reference proteome</keyword>
<keyword evidence="1" id="KW-1133">Transmembrane helix</keyword>
<gene>
    <name evidence="2" type="ORF">DGYR_LOCUS8872</name>
</gene>
<comment type="caution">
    <text evidence="2">The sequence shown here is derived from an EMBL/GenBank/DDBJ whole genome shotgun (WGS) entry which is preliminary data.</text>
</comment>
<reference evidence="2 3" key="1">
    <citation type="submission" date="2020-08" db="EMBL/GenBank/DDBJ databases">
        <authorList>
            <person name="Hejnol A."/>
        </authorList>
    </citation>
    <scope>NUCLEOTIDE SEQUENCE [LARGE SCALE GENOMIC DNA]</scope>
</reference>
<dbReference type="EMBL" id="CAJFCJ010000013">
    <property type="protein sequence ID" value="CAD5120848.1"/>
    <property type="molecule type" value="Genomic_DNA"/>
</dbReference>
<name>A0A7I8VWW6_9ANNE</name>
<dbReference type="Proteomes" id="UP000549394">
    <property type="component" value="Unassembled WGS sequence"/>
</dbReference>
<feature type="transmembrane region" description="Helical" evidence="1">
    <location>
        <begin position="125"/>
        <end position="147"/>
    </location>
</feature>
<accession>A0A7I8VWW6</accession>
<protein>
    <submittedName>
        <fullName evidence="2">Uncharacterized protein</fullName>
    </submittedName>
</protein>